<evidence type="ECO:0000256" key="1">
    <source>
        <dbReference type="SAM" id="MobiDB-lite"/>
    </source>
</evidence>
<comment type="caution">
    <text evidence="2">The sequence shown here is derived from an EMBL/GenBank/DDBJ whole genome shotgun (WGS) entry which is preliminary data.</text>
</comment>
<reference evidence="2" key="2">
    <citation type="journal article" date="2023" name="Int. J. Mol. Sci.">
        <title>De Novo Assembly and Annotation of 11 Diverse Shrub Willow (Salix) Genomes Reveals Novel Gene Organization in Sex-Linked Regions.</title>
        <authorList>
            <person name="Hyden B."/>
            <person name="Feng K."/>
            <person name="Yates T.B."/>
            <person name="Jawdy S."/>
            <person name="Cereghino C."/>
            <person name="Smart L.B."/>
            <person name="Muchero W."/>
        </authorList>
    </citation>
    <scope>NUCLEOTIDE SEQUENCE</scope>
    <source>
        <tissue evidence="2">Shoot tip</tissue>
    </source>
</reference>
<evidence type="ECO:0000313" key="3">
    <source>
        <dbReference type="Proteomes" id="UP001151532"/>
    </source>
</evidence>
<dbReference type="Proteomes" id="UP001151532">
    <property type="component" value="Unassembled WGS sequence"/>
</dbReference>
<reference evidence="2" key="1">
    <citation type="submission" date="2022-11" db="EMBL/GenBank/DDBJ databases">
        <authorList>
            <person name="Hyden B.L."/>
            <person name="Feng K."/>
            <person name="Yates T."/>
            <person name="Jawdy S."/>
            <person name="Smart L.B."/>
            <person name="Muchero W."/>
        </authorList>
    </citation>
    <scope>NUCLEOTIDE SEQUENCE</scope>
    <source>
        <tissue evidence="2">Shoot tip</tissue>
    </source>
</reference>
<gene>
    <name evidence="2" type="ORF">OIU79_029112</name>
</gene>
<organism evidence="2 3">
    <name type="scientific">Salix purpurea</name>
    <name type="common">Purple osier willow</name>
    <dbReference type="NCBI Taxonomy" id="77065"/>
    <lineage>
        <taxon>Eukaryota</taxon>
        <taxon>Viridiplantae</taxon>
        <taxon>Streptophyta</taxon>
        <taxon>Embryophyta</taxon>
        <taxon>Tracheophyta</taxon>
        <taxon>Spermatophyta</taxon>
        <taxon>Magnoliopsida</taxon>
        <taxon>eudicotyledons</taxon>
        <taxon>Gunneridae</taxon>
        <taxon>Pentapetalae</taxon>
        <taxon>rosids</taxon>
        <taxon>fabids</taxon>
        <taxon>Malpighiales</taxon>
        <taxon>Salicaceae</taxon>
        <taxon>Saliceae</taxon>
        <taxon>Salix</taxon>
    </lineage>
</organism>
<dbReference type="EMBL" id="JAPFFK010000070">
    <property type="protein sequence ID" value="KAJ6677497.1"/>
    <property type="molecule type" value="Genomic_DNA"/>
</dbReference>
<dbReference type="AlphaFoldDB" id="A0A9Q0NX48"/>
<evidence type="ECO:0000313" key="2">
    <source>
        <dbReference type="EMBL" id="KAJ6677497.1"/>
    </source>
</evidence>
<keyword evidence="3" id="KW-1185">Reference proteome</keyword>
<accession>A0A9Q0NX48</accession>
<dbReference type="OrthoDB" id="10425604at2759"/>
<protein>
    <submittedName>
        <fullName evidence="2">Uncharacterized protein</fullName>
    </submittedName>
</protein>
<feature type="region of interest" description="Disordered" evidence="1">
    <location>
        <begin position="1"/>
        <end position="87"/>
    </location>
</feature>
<name>A0A9Q0NX48_SALPP</name>
<proteinExistence type="predicted"/>
<sequence>MAFEAATVAHARQAMPNKLTSTRQPDPTVEAATADVWQPVPRKHTSNRQPKSGTDIPPGSSMVEVGNVSGGTGSKDLSMGCAGLDAY</sequence>